<keyword evidence="3" id="KW-0832">Ubl conjugation</keyword>
<evidence type="ECO:0000256" key="1">
    <source>
        <dbReference type="ARBA" id="ARBA00022499"/>
    </source>
</evidence>
<sequence length="494" mass="56889">MMVEFHVFDYCHLMLTFLLLLFLLILSIILINMSSTNLSEDCENQIDPDVDVYLSQICEKDLDQARFNQLTTADEIENIINEVKPRNTIKQELWAVKIWSSWASTRLSSSSTSSNCRSIPINLSNNSYIDFEDFEYWLPYFVMEVRNKDGEEYSPNSIKQIMTNLFRYLKDNCHYPGLSFVDRKSPFFKIIEARMKKMRINGLGLQLKKADVVTADDEEKLWATKVINMDTSSGLFAAVFFYTGKTLALRGREEHRKLNIEQFELKTDSQGVDFLHFWPVLRKNHHDKVLYDQMRKDSIIHYDNNNNNRSYIKILKKYLEHLPEKKGPFYRRPIDHESKIAFSTAPVGINTLAKMLKTLFIKADIDISSRQISNHGLRATAVTDLIKSGFETAVIKKRTGHRSDAIDAYFRSDTTSHKSTSLALDPPLELSSTEINNKNTNVNHVEPNEIAKVSTESVSSVSSVNDNDKVKDEDKEISLNLRLGNKKIKIDISL</sequence>
<keyword evidence="9" id="KW-1185">Reference proteome</keyword>
<dbReference type="STRING" id="32264.A0A158P580"/>
<evidence type="ECO:0000256" key="3">
    <source>
        <dbReference type="ARBA" id="ARBA00022843"/>
    </source>
</evidence>
<keyword evidence="2" id="KW-0597">Phosphoprotein</keyword>
<dbReference type="AlphaFoldDB" id="A0A158P580"/>
<dbReference type="GO" id="GO:0006310">
    <property type="term" value="P:DNA recombination"/>
    <property type="evidence" value="ECO:0007669"/>
    <property type="project" value="UniProtKB-KW"/>
</dbReference>
<proteinExistence type="predicted"/>
<dbReference type="eggNOG" id="ENOG502S2XV">
    <property type="taxonomic scope" value="Eukaryota"/>
</dbReference>
<dbReference type="EMBL" id="CAEY01000300">
    <property type="status" value="NOT_ANNOTATED_CDS"/>
    <property type="molecule type" value="Genomic_DNA"/>
</dbReference>
<evidence type="ECO:0000256" key="2">
    <source>
        <dbReference type="ARBA" id="ARBA00022553"/>
    </source>
</evidence>
<reference evidence="8" key="2">
    <citation type="submission" date="2016-04" db="UniProtKB">
        <authorList>
            <consortium name="EnsemblMetazoa"/>
        </authorList>
    </citation>
    <scope>IDENTIFICATION</scope>
</reference>
<dbReference type="InterPro" id="IPR011010">
    <property type="entry name" value="DNA_brk_join_enz"/>
</dbReference>
<protein>
    <submittedName>
        <fullName evidence="8">Uncharacterized protein</fullName>
    </submittedName>
</protein>
<feature type="domain" description="QRICH1-like" evidence="7">
    <location>
        <begin position="94"/>
        <end position="173"/>
    </location>
</feature>
<keyword evidence="1" id="KW-1017">Isopeptide bond</keyword>
<feature type="domain" description="ZMYM2-like/QRICH1 C-terminal" evidence="6">
    <location>
        <begin position="213"/>
        <end position="359"/>
    </location>
</feature>
<dbReference type="InterPro" id="IPR057926">
    <property type="entry name" value="QRICH1_dom"/>
</dbReference>
<dbReference type="InterPro" id="IPR021893">
    <property type="entry name" value="ZMYM2-like_C"/>
</dbReference>
<name>A0A158P580_TETUR</name>
<dbReference type="PANTHER" id="PTHR21446">
    <property type="entry name" value="DUF3504 DOMAIN-CONTAINING PROTEIN"/>
    <property type="match status" value="1"/>
</dbReference>
<evidence type="ECO:0000256" key="4">
    <source>
        <dbReference type="ARBA" id="ARBA00023172"/>
    </source>
</evidence>
<dbReference type="GO" id="GO:0003677">
    <property type="term" value="F:DNA binding"/>
    <property type="evidence" value="ECO:0007669"/>
    <property type="project" value="InterPro"/>
</dbReference>
<keyword evidence="5" id="KW-0812">Transmembrane</keyword>
<dbReference type="Pfam" id="PF12012">
    <property type="entry name" value="DUF3504"/>
    <property type="match status" value="1"/>
</dbReference>
<dbReference type="InterPro" id="IPR052787">
    <property type="entry name" value="MAVS"/>
</dbReference>
<evidence type="ECO:0000256" key="5">
    <source>
        <dbReference type="SAM" id="Phobius"/>
    </source>
</evidence>
<dbReference type="Pfam" id="PF25561">
    <property type="entry name" value="QRICH1"/>
    <property type="match status" value="1"/>
</dbReference>
<keyword evidence="5" id="KW-0472">Membrane</keyword>
<dbReference type="PANTHER" id="PTHR21446:SF12">
    <property type="entry name" value="POTASSIUM CHANNEL TETRAMERIZATION DOMAIN CONTAINING 1"/>
    <property type="match status" value="1"/>
</dbReference>
<dbReference type="GO" id="GO:0015074">
    <property type="term" value="P:DNA integration"/>
    <property type="evidence" value="ECO:0007669"/>
    <property type="project" value="InterPro"/>
</dbReference>
<dbReference type="InterPro" id="IPR013762">
    <property type="entry name" value="Integrase-like_cat_sf"/>
</dbReference>
<dbReference type="SUPFAM" id="SSF56349">
    <property type="entry name" value="DNA breaking-rejoining enzymes"/>
    <property type="match status" value="1"/>
</dbReference>
<dbReference type="Proteomes" id="UP000015104">
    <property type="component" value="Unassembled WGS sequence"/>
</dbReference>
<evidence type="ECO:0000259" key="7">
    <source>
        <dbReference type="Pfam" id="PF25561"/>
    </source>
</evidence>
<reference evidence="9" key="1">
    <citation type="submission" date="2011-08" db="EMBL/GenBank/DDBJ databases">
        <authorList>
            <person name="Rombauts S."/>
        </authorList>
    </citation>
    <scope>NUCLEOTIDE SEQUENCE</scope>
    <source>
        <strain evidence="9">London</strain>
    </source>
</reference>
<keyword evidence="5" id="KW-1133">Transmembrane helix</keyword>
<evidence type="ECO:0000313" key="8">
    <source>
        <dbReference type="EnsemblMetazoa" id="tetur171g00060.1"/>
    </source>
</evidence>
<organism evidence="8 9">
    <name type="scientific">Tetranychus urticae</name>
    <name type="common">Two-spotted spider mite</name>
    <dbReference type="NCBI Taxonomy" id="32264"/>
    <lineage>
        <taxon>Eukaryota</taxon>
        <taxon>Metazoa</taxon>
        <taxon>Ecdysozoa</taxon>
        <taxon>Arthropoda</taxon>
        <taxon>Chelicerata</taxon>
        <taxon>Arachnida</taxon>
        <taxon>Acari</taxon>
        <taxon>Acariformes</taxon>
        <taxon>Trombidiformes</taxon>
        <taxon>Prostigmata</taxon>
        <taxon>Eleutherengona</taxon>
        <taxon>Raphignathae</taxon>
        <taxon>Tetranychoidea</taxon>
        <taxon>Tetranychidae</taxon>
        <taxon>Tetranychus</taxon>
    </lineage>
</organism>
<dbReference type="EnsemblMetazoa" id="tetur171g00060.1">
    <property type="protein sequence ID" value="tetur171g00060.1"/>
    <property type="gene ID" value="tetur171g00060"/>
</dbReference>
<feature type="transmembrane region" description="Helical" evidence="5">
    <location>
        <begin position="12"/>
        <end position="33"/>
    </location>
</feature>
<dbReference type="CDD" id="cd00397">
    <property type="entry name" value="DNA_BRE_C"/>
    <property type="match status" value="1"/>
</dbReference>
<evidence type="ECO:0000259" key="6">
    <source>
        <dbReference type="Pfam" id="PF12012"/>
    </source>
</evidence>
<dbReference type="Gene3D" id="1.10.443.10">
    <property type="entry name" value="Intergrase catalytic core"/>
    <property type="match status" value="1"/>
</dbReference>
<keyword evidence="4" id="KW-0233">DNA recombination</keyword>
<accession>A0A158P580</accession>
<evidence type="ECO:0000313" key="9">
    <source>
        <dbReference type="Proteomes" id="UP000015104"/>
    </source>
</evidence>